<dbReference type="PANTHER" id="PTHR33886">
    <property type="entry name" value="UNSATURATED RHAMNOGALACTURONAN HYDROLASE (EUROFUNG)"/>
    <property type="match status" value="1"/>
</dbReference>
<evidence type="ECO:0000313" key="3">
    <source>
        <dbReference type="Proteomes" id="UP000428260"/>
    </source>
</evidence>
<dbReference type="PANTHER" id="PTHR33886:SF8">
    <property type="entry name" value="UNSATURATED RHAMNOGALACTURONAN HYDROLASE (EUROFUNG)"/>
    <property type="match status" value="1"/>
</dbReference>
<dbReference type="RefSeq" id="WP_158862185.1">
    <property type="nucleotide sequence ID" value="NZ_CP046401.1"/>
</dbReference>
<keyword evidence="1" id="KW-0378">Hydrolase</keyword>
<keyword evidence="3" id="KW-1185">Reference proteome</keyword>
<protein>
    <recommendedName>
        <fullName evidence="4">Glucuronyl hydrolase</fullName>
    </recommendedName>
</protein>
<dbReference type="EMBL" id="CP046401">
    <property type="protein sequence ID" value="QGY42226.1"/>
    <property type="molecule type" value="Genomic_DNA"/>
</dbReference>
<evidence type="ECO:0008006" key="4">
    <source>
        <dbReference type="Google" id="ProtNLM"/>
    </source>
</evidence>
<evidence type="ECO:0000256" key="1">
    <source>
        <dbReference type="ARBA" id="ARBA00022801"/>
    </source>
</evidence>
<accession>A0A6I6JHF9</accession>
<dbReference type="GO" id="GO:0016787">
    <property type="term" value="F:hydrolase activity"/>
    <property type="evidence" value="ECO:0007669"/>
    <property type="project" value="UniProtKB-KW"/>
</dbReference>
<sequence length="496" mass="56185">MKRRDFIHTAQLGSFGILLSPLPAMSTFSQNKETTRIVLKQLNFKSPELPDGQRIPFGWSAAGLLPGDSVIVKPDKKIPDGNLWFRVSVAQEIWDKKQLHLQLANSKEKLGTVDIQFSSVLVPYEVKINKKYIPEINRQGIKITLESPTPFWYFNQPDSKVNNAAFLPHLLSSQNNTGTIDDFLNCFLSINSTQAFGWREGTVLDGLWQIFSKKNNKRAFKAIQQHFDLYFDKKQNLVYENARSKPNDNRVNGIESTIPFATLARLHPEHPILKTVVKGWQEMKKENGMVIDGTMVSAEGCYTVAYPMAVIGKIWQDKALKENALEQLKHRYVLINDNKLNLRYYTEGRYTYPNWARGAAWTLLGFSRTISELMDEMKVDEIIDKFEDAVKIAVSMQRKDGLWNCFMHEPNSLPDTSGSAGISAAILTGINNGFLSESYRSIAEGCWSALENYITPDGFLKGVAQDNRGGVELQQSDYRVIAQMGMGMMAQLYAER</sequence>
<dbReference type="Proteomes" id="UP000428260">
    <property type="component" value="Chromosome"/>
</dbReference>
<dbReference type="AlphaFoldDB" id="A0A6I6JHF9"/>
<evidence type="ECO:0000313" key="2">
    <source>
        <dbReference type="EMBL" id="QGY42226.1"/>
    </source>
</evidence>
<dbReference type="KEGG" id="mcos:GM418_00705"/>
<gene>
    <name evidence="2" type="ORF">GM418_00705</name>
</gene>
<dbReference type="InterPro" id="IPR008928">
    <property type="entry name" value="6-hairpin_glycosidase_sf"/>
</dbReference>
<proteinExistence type="predicted"/>
<dbReference type="Gene3D" id="1.50.10.10">
    <property type="match status" value="1"/>
</dbReference>
<dbReference type="InterPro" id="IPR012341">
    <property type="entry name" value="6hp_glycosidase-like_sf"/>
</dbReference>
<dbReference type="InterPro" id="IPR052043">
    <property type="entry name" value="PolySaccharide_Degr_Enz"/>
</dbReference>
<dbReference type="Pfam" id="PF07470">
    <property type="entry name" value="Glyco_hydro_88"/>
    <property type="match status" value="1"/>
</dbReference>
<dbReference type="SUPFAM" id="SSF48208">
    <property type="entry name" value="Six-hairpin glycosidases"/>
    <property type="match status" value="1"/>
</dbReference>
<dbReference type="GO" id="GO:0005975">
    <property type="term" value="P:carbohydrate metabolic process"/>
    <property type="evidence" value="ECO:0007669"/>
    <property type="project" value="InterPro"/>
</dbReference>
<dbReference type="InterPro" id="IPR010905">
    <property type="entry name" value="Glyco_hydro_88"/>
</dbReference>
<reference evidence="2 3" key="1">
    <citation type="submission" date="2019-11" db="EMBL/GenBank/DDBJ databases">
        <authorList>
            <person name="Zheng R.K."/>
            <person name="Sun C.M."/>
        </authorList>
    </citation>
    <scope>NUCLEOTIDE SEQUENCE [LARGE SCALE GENOMIC DNA]</scope>
    <source>
        <strain evidence="2 3">WC007</strain>
    </source>
</reference>
<name>A0A6I6JHF9_9BACT</name>
<organism evidence="2 3">
    <name type="scientific">Maribellus comscasis</name>
    <dbReference type="NCBI Taxonomy" id="2681766"/>
    <lineage>
        <taxon>Bacteria</taxon>
        <taxon>Pseudomonadati</taxon>
        <taxon>Bacteroidota</taxon>
        <taxon>Bacteroidia</taxon>
        <taxon>Marinilabiliales</taxon>
        <taxon>Prolixibacteraceae</taxon>
        <taxon>Maribellus</taxon>
    </lineage>
</organism>